<proteinExistence type="predicted"/>
<sequence length="53" mass="5856">MAFEIAIGLNGCVWVSGKNTKETILVRNAILNSEFLTDAIDCQRMVSLLIDDL</sequence>
<organism evidence="1 2">
    <name type="scientific">Entomophthora muscae</name>
    <dbReference type="NCBI Taxonomy" id="34485"/>
    <lineage>
        <taxon>Eukaryota</taxon>
        <taxon>Fungi</taxon>
        <taxon>Fungi incertae sedis</taxon>
        <taxon>Zoopagomycota</taxon>
        <taxon>Entomophthoromycotina</taxon>
        <taxon>Entomophthoromycetes</taxon>
        <taxon>Entomophthorales</taxon>
        <taxon>Entomophthoraceae</taxon>
        <taxon>Entomophthora</taxon>
    </lineage>
</organism>
<name>A0ACC2TA04_9FUNG</name>
<comment type="caution">
    <text evidence="1">The sequence shown here is derived from an EMBL/GenBank/DDBJ whole genome shotgun (WGS) entry which is preliminary data.</text>
</comment>
<dbReference type="Proteomes" id="UP001165960">
    <property type="component" value="Unassembled WGS sequence"/>
</dbReference>
<protein>
    <submittedName>
        <fullName evidence="1">Uncharacterized protein</fullName>
    </submittedName>
</protein>
<gene>
    <name evidence="1" type="ORF">DSO57_1036532</name>
</gene>
<evidence type="ECO:0000313" key="1">
    <source>
        <dbReference type="EMBL" id="KAJ9071479.1"/>
    </source>
</evidence>
<keyword evidence="2" id="KW-1185">Reference proteome</keyword>
<reference evidence="1" key="1">
    <citation type="submission" date="2022-04" db="EMBL/GenBank/DDBJ databases">
        <title>Genome of the entomopathogenic fungus Entomophthora muscae.</title>
        <authorList>
            <person name="Elya C."/>
            <person name="Lovett B.R."/>
            <person name="Lee E."/>
            <person name="Macias A.M."/>
            <person name="Hajek A.E."/>
            <person name="De Bivort B.L."/>
            <person name="Kasson M.T."/>
            <person name="De Fine Licht H.H."/>
            <person name="Stajich J.E."/>
        </authorList>
    </citation>
    <scope>NUCLEOTIDE SEQUENCE</scope>
    <source>
        <strain evidence="1">Berkeley</strain>
    </source>
</reference>
<dbReference type="EMBL" id="QTSX02003194">
    <property type="protein sequence ID" value="KAJ9071479.1"/>
    <property type="molecule type" value="Genomic_DNA"/>
</dbReference>
<evidence type="ECO:0000313" key="2">
    <source>
        <dbReference type="Proteomes" id="UP001165960"/>
    </source>
</evidence>
<accession>A0ACC2TA04</accession>